<evidence type="ECO:0000256" key="5">
    <source>
        <dbReference type="NCBIfam" id="TIGR00168"/>
    </source>
</evidence>
<comment type="function">
    <text evidence="4">IF-3 binds to the 30S ribosomal subunit and shifts the equilibrium between 70S ribosomes and their 50S and 30S subunits in favor of the free subunits, thus enhancing the availability of 30S subunits on which protein synthesis initiation begins.</text>
</comment>
<dbReference type="GO" id="GO:0032790">
    <property type="term" value="P:ribosome disassembly"/>
    <property type="evidence" value="ECO:0007669"/>
    <property type="project" value="TreeGrafter"/>
</dbReference>
<dbReference type="AlphaFoldDB" id="A0A1F5E595"/>
<dbReference type="InterPro" id="IPR036787">
    <property type="entry name" value="T_IF-3_N_sf"/>
</dbReference>
<feature type="domain" description="Translation initiation factor 3 N-terminal" evidence="7">
    <location>
        <begin position="7"/>
        <end position="74"/>
    </location>
</feature>
<dbReference type="PANTHER" id="PTHR10938">
    <property type="entry name" value="TRANSLATION INITIATION FACTOR IF-3"/>
    <property type="match status" value="1"/>
</dbReference>
<dbReference type="STRING" id="1797457.A2160_06095"/>
<dbReference type="GO" id="GO:0016020">
    <property type="term" value="C:membrane"/>
    <property type="evidence" value="ECO:0007669"/>
    <property type="project" value="TreeGrafter"/>
</dbReference>
<evidence type="ECO:0000256" key="3">
    <source>
        <dbReference type="ARBA" id="ARBA00022917"/>
    </source>
</evidence>
<evidence type="ECO:0000256" key="4">
    <source>
        <dbReference type="HAMAP-Rule" id="MF_00080"/>
    </source>
</evidence>
<evidence type="ECO:0000256" key="2">
    <source>
        <dbReference type="ARBA" id="ARBA00022540"/>
    </source>
</evidence>
<evidence type="ECO:0000256" key="1">
    <source>
        <dbReference type="ARBA" id="ARBA00005439"/>
    </source>
</evidence>
<dbReference type="Proteomes" id="UP000177006">
    <property type="component" value="Unassembled WGS sequence"/>
</dbReference>
<name>A0A1F5E595_9BACT</name>
<dbReference type="NCBIfam" id="TIGR00168">
    <property type="entry name" value="infC"/>
    <property type="match status" value="1"/>
</dbReference>
<accession>A0A1F5E595</accession>
<sequence>MKRFYRINQYVRAPQVRVVDEKGEQLGVISLDEALFKARQRHLDLVEVAEKANPPVCKIIDFKKFKYQEDKKEQAGKKKSKQQEVKEFRLTPFIAQNDFEIRIKRAMETLTTGDKVKLTVKFVGRQITRKEFGENLLKKAIEKLREVSKVESPPKWQGKLLSLVLKPNK</sequence>
<dbReference type="Pfam" id="PF05198">
    <property type="entry name" value="IF3_N"/>
    <property type="match status" value="1"/>
</dbReference>
<dbReference type="FunFam" id="3.10.20.80:FF:000001">
    <property type="entry name" value="Translation initiation factor IF-3"/>
    <property type="match status" value="1"/>
</dbReference>
<keyword evidence="4" id="KW-0963">Cytoplasm</keyword>
<gene>
    <name evidence="4" type="primary">infC</name>
    <name evidence="8" type="ORF">A2160_06095</name>
</gene>
<comment type="caution">
    <text evidence="8">The sequence shown here is derived from an EMBL/GenBank/DDBJ whole genome shotgun (WGS) entry which is preliminary data.</text>
</comment>
<organism evidence="8 9">
    <name type="scientific">Candidatus Beckwithbacteria bacterium RBG_13_42_9</name>
    <dbReference type="NCBI Taxonomy" id="1797457"/>
    <lineage>
        <taxon>Bacteria</taxon>
        <taxon>Candidatus Beckwithiibacteriota</taxon>
    </lineage>
</organism>
<comment type="similarity">
    <text evidence="1 4">Belongs to the IF-3 family.</text>
</comment>
<dbReference type="Gene3D" id="3.30.110.10">
    <property type="entry name" value="Translation initiation factor 3 (IF-3), C-terminal domain"/>
    <property type="match status" value="1"/>
</dbReference>
<feature type="domain" description="Translation initiation factor 3 C-terminal" evidence="6">
    <location>
        <begin position="84"/>
        <end position="168"/>
    </location>
</feature>
<protein>
    <recommendedName>
        <fullName evidence="4 5">Translation initiation factor IF-3</fullName>
    </recommendedName>
</protein>
<dbReference type="InterPro" id="IPR019814">
    <property type="entry name" value="Translation_initiation_fac_3_N"/>
</dbReference>
<dbReference type="Pfam" id="PF00707">
    <property type="entry name" value="IF3_C"/>
    <property type="match status" value="1"/>
</dbReference>
<dbReference type="InterPro" id="IPR036788">
    <property type="entry name" value="T_IF-3_C_sf"/>
</dbReference>
<dbReference type="InterPro" id="IPR001288">
    <property type="entry name" value="Translation_initiation_fac_3"/>
</dbReference>
<dbReference type="GO" id="GO:0003743">
    <property type="term" value="F:translation initiation factor activity"/>
    <property type="evidence" value="ECO:0007669"/>
    <property type="project" value="UniProtKB-UniRule"/>
</dbReference>
<keyword evidence="2 4" id="KW-0396">Initiation factor</keyword>
<keyword evidence="3 4" id="KW-0648">Protein biosynthesis</keyword>
<dbReference type="GO" id="GO:0043022">
    <property type="term" value="F:ribosome binding"/>
    <property type="evidence" value="ECO:0007669"/>
    <property type="project" value="TreeGrafter"/>
</dbReference>
<dbReference type="HAMAP" id="MF_00080">
    <property type="entry name" value="IF_3"/>
    <property type="match status" value="1"/>
</dbReference>
<proteinExistence type="inferred from homology"/>
<dbReference type="SUPFAM" id="SSF54364">
    <property type="entry name" value="Translation initiation factor IF3, N-terminal domain"/>
    <property type="match status" value="1"/>
</dbReference>
<dbReference type="SUPFAM" id="SSF55200">
    <property type="entry name" value="Translation initiation factor IF3, C-terminal domain"/>
    <property type="match status" value="1"/>
</dbReference>
<dbReference type="PANTHER" id="PTHR10938:SF0">
    <property type="entry name" value="TRANSLATION INITIATION FACTOR IF-3, MITOCHONDRIAL"/>
    <property type="match status" value="1"/>
</dbReference>
<comment type="subunit">
    <text evidence="4">Monomer.</text>
</comment>
<reference evidence="8 9" key="1">
    <citation type="journal article" date="2016" name="Nat. Commun.">
        <title>Thousands of microbial genomes shed light on interconnected biogeochemical processes in an aquifer system.</title>
        <authorList>
            <person name="Anantharaman K."/>
            <person name="Brown C.T."/>
            <person name="Hug L.A."/>
            <person name="Sharon I."/>
            <person name="Castelle C.J."/>
            <person name="Probst A.J."/>
            <person name="Thomas B.C."/>
            <person name="Singh A."/>
            <person name="Wilkins M.J."/>
            <person name="Karaoz U."/>
            <person name="Brodie E.L."/>
            <person name="Williams K.H."/>
            <person name="Hubbard S.S."/>
            <person name="Banfield J.F."/>
        </authorList>
    </citation>
    <scope>NUCLEOTIDE SEQUENCE [LARGE SCALE GENOMIC DNA]</scope>
</reference>
<comment type="subcellular location">
    <subcellularLocation>
        <location evidence="4">Cytoplasm</location>
    </subcellularLocation>
</comment>
<evidence type="ECO:0000259" key="7">
    <source>
        <dbReference type="Pfam" id="PF05198"/>
    </source>
</evidence>
<dbReference type="Gene3D" id="3.10.20.80">
    <property type="entry name" value="Translation initiation factor 3 (IF-3), N-terminal domain"/>
    <property type="match status" value="1"/>
</dbReference>
<evidence type="ECO:0000259" key="6">
    <source>
        <dbReference type="Pfam" id="PF00707"/>
    </source>
</evidence>
<dbReference type="EMBL" id="MEZK01000020">
    <property type="protein sequence ID" value="OGD62579.1"/>
    <property type="molecule type" value="Genomic_DNA"/>
</dbReference>
<dbReference type="GO" id="GO:0005829">
    <property type="term" value="C:cytosol"/>
    <property type="evidence" value="ECO:0007669"/>
    <property type="project" value="TreeGrafter"/>
</dbReference>
<dbReference type="InterPro" id="IPR019815">
    <property type="entry name" value="Translation_initiation_fac_3_C"/>
</dbReference>
<evidence type="ECO:0000313" key="9">
    <source>
        <dbReference type="Proteomes" id="UP000177006"/>
    </source>
</evidence>
<evidence type="ECO:0000313" key="8">
    <source>
        <dbReference type="EMBL" id="OGD62579.1"/>
    </source>
</evidence>